<feature type="compositionally biased region" description="Basic and acidic residues" evidence="8">
    <location>
        <begin position="494"/>
        <end position="504"/>
    </location>
</feature>
<evidence type="ECO:0000256" key="6">
    <source>
        <dbReference type="ARBA" id="ARBA00022857"/>
    </source>
</evidence>
<dbReference type="PANTHER" id="PTHR20275:SF0">
    <property type="entry name" value="NAD KINASE"/>
    <property type="match status" value="1"/>
</dbReference>
<dbReference type="FunCoup" id="A0A1X2HCZ4">
    <property type="interactions" value="221"/>
</dbReference>
<dbReference type="Pfam" id="PF01513">
    <property type="entry name" value="NAD_kinase"/>
    <property type="match status" value="1"/>
</dbReference>
<name>A0A1X2HCZ4_SYNRA</name>
<dbReference type="GO" id="GO:0005524">
    <property type="term" value="F:ATP binding"/>
    <property type="evidence" value="ECO:0007669"/>
    <property type="project" value="UniProtKB-KW"/>
</dbReference>
<dbReference type="GO" id="GO:0003951">
    <property type="term" value="F:NAD+ kinase activity"/>
    <property type="evidence" value="ECO:0007669"/>
    <property type="project" value="InterPro"/>
</dbReference>
<evidence type="ECO:0000256" key="8">
    <source>
        <dbReference type="SAM" id="MobiDB-lite"/>
    </source>
</evidence>
<dbReference type="InterPro" id="IPR016064">
    <property type="entry name" value="NAD/diacylglycerol_kinase_sf"/>
</dbReference>
<sequence>MAESTLLRPRKRARYQQRSSVDLTEDSLENLGDNLFHKHRFYWKPDQENSIMIITKARDNHLVVYTRQLVEWLILNRHNGNKGALNVYVDQHLENSNLFGYGQLVSEHPLMRERVKFWTPRLVYSDPKRFNMIILLGGDGTVLFTSWLFQEYMPPIMPFHLGSLSFLTPMPYNEHKKELEALFSGNQSFRATLRMRLSCTIYRYCPQVEQSARQCRKTGCLWTKSESCKWQLLESAWMKKHLPPVEPSEPPEARSRSVTAYSSVPTDTFEVLNEVVVDRGPCAYMASLELFGDDQHLTTVQADGLVIGTPTGSTAYSLSAGGSLVHPCVPSILVTPICAHTLNFRPMLVPHTMTIRVAVPRSSRSSAYCSFDGRNRVELGKGDHVRITYSPYALPTLCSTDTSNDWFTSLQERLLWNQRVKQKSFVVVEQSNEQNAKDTVFACFDGQHRKTNGSQSDDDSGSVSSSGGSSSTSSSSNNTGEKKFELEPWTDEDMDRKNWRVEQT</sequence>
<evidence type="ECO:0000256" key="5">
    <source>
        <dbReference type="ARBA" id="ARBA00022840"/>
    </source>
</evidence>
<feature type="compositionally biased region" description="Low complexity" evidence="8">
    <location>
        <begin position="461"/>
        <end position="479"/>
    </location>
</feature>
<evidence type="ECO:0000256" key="4">
    <source>
        <dbReference type="ARBA" id="ARBA00022777"/>
    </source>
</evidence>
<dbReference type="InterPro" id="IPR002504">
    <property type="entry name" value="NADK"/>
</dbReference>
<dbReference type="Gene3D" id="3.40.50.10330">
    <property type="entry name" value="Probable inorganic polyphosphate/atp-NAD kinase, domain 1"/>
    <property type="match status" value="2"/>
</dbReference>
<gene>
    <name evidence="9" type="ORF">BCR43DRAFT_458394</name>
</gene>
<dbReference type="AlphaFoldDB" id="A0A1X2HCZ4"/>
<keyword evidence="3" id="KW-0547">Nucleotide-binding</keyword>
<keyword evidence="2" id="KW-0808">Transferase</keyword>
<dbReference type="PANTHER" id="PTHR20275">
    <property type="entry name" value="NAD KINASE"/>
    <property type="match status" value="1"/>
</dbReference>
<evidence type="ECO:0000313" key="10">
    <source>
        <dbReference type="Proteomes" id="UP000242180"/>
    </source>
</evidence>
<dbReference type="Gene3D" id="2.60.200.30">
    <property type="entry name" value="Probable inorganic polyphosphate/atp-NAD kinase, domain 2"/>
    <property type="match status" value="1"/>
</dbReference>
<dbReference type="OrthoDB" id="24581at2759"/>
<dbReference type="FunFam" id="2.60.200.30:FF:000009">
    <property type="entry name" value="Poly(P)/ATP NAD kinase"/>
    <property type="match status" value="1"/>
</dbReference>
<dbReference type="STRING" id="13706.A0A1X2HCZ4"/>
<dbReference type="Pfam" id="PF20143">
    <property type="entry name" value="NAD_kinase_C"/>
    <property type="match status" value="1"/>
</dbReference>
<feature type="region of interest" description="Disordered" evidence="8">
    <location>
        <begin position="448"/>
        <end position="504"/>
    </location>
</feature>
<reference evidence="9 10" key="1">
    <citation type="submission" date="2016-07" db="EMBL/GenBank/DDBJ databases">
        <title>Pervasive Adenine N6-methylation of Active Genes in Fungi.</title>
        <authorList>
            <consortium name="DOE Joint Genome Institute"/>
            <person name="Mondo S.J."/>
            <person name="Dannebaum R.O."/>
            <person name="Kuo R.C."/>
            <person name="Labutti K."/>
            <person name="Haridas S."/>
            <person name="Kuo A."/>
            <person name="Salamov A."/>
            <person name="Ahrendt S.R."/>
            <person name="Lipzen A."/>
            <person name="Sullivan W."/>
            <person name="Andreopoulos W.B."/>
            <person name="Clum A."/>
            <person name="Lindquist E."/>
            <person name="Daum C."/>
            <person name="Ramamoorthy G.K."/>
            <person name="Gryganskyi A."/>
            <person name="Culley D."/>
            <person name="Magnuson J.K."/>
            <person name="James T.Y."/>
            <person name="O'Malley M.A."/>
            <person name="Stajich J.E."/>
            <person name="Spatafora J.W."/>
            <person name="Visel A."/>
            <person name="Grigoriev I.V."/>
        </authorList>
    </citation>
    <scope>NUCLEOTIDE SEQUENCE [LARGE SCALE GENOMIC DNA]</scope>
    <source>
        <strain evidence="9 10">NRRL 2496</strain>
    </source>
</reference>
<comment type="caution">
    <text evidence="9">The sequence shown here is derived from an EMBL/GenBank/DDBJ whole genome shotgun (WGS) entry which is preliminary data.</text>
</comment>
<accession>A0A1X2HCZ4</accession>
<dbReference type="InParanoid" id="A0A1X2HCZ4"/>
<dbReference type="HAMAP" id="MF_00361">
    <property type="entry name" value="NAD_kinase"/>
    <property type="match status" value="1"/>
</dbReference>
<evidence type="ECO:0000256" key="3">
    <source>
        <dbReference type="ARBA" id="ARBA00022741"/>
    </source>
</evidence>
<dbReference type="GO" id="GO:0019674">
    <property type="term" value="P:NAD+ metabolic process"/>
    <property type="evidence" value="ECO:0007669"/>
    <property type="project" value="InterPro"/>
</dbReference>
<dbReference type="InterPro" id="IPR017437">
    <property type="entry name" value="ATP-NAD_kinase_PpnK-typ_C"/>
</dbReference>
<evidence type="ECO:0000256" key="7">
    <source>
        <dbReference type="ARBA" id="ARBA00023027"/>
    </source>
</evidence>
<dbReference type="GO" id="GO:0006741">
    <property type="term" value="P:NADP+ biosynthetic process"/>
    <property type="evidence" value="ECO:0007669"/>
    <property type="project" value="InterPro"/>
</dbReference>
<keyword evidence="4 9" id="KW-0418">Kinase</keyword>
<keyword evidence="5" id="KW-0067">ATP-binding</keyword>
<proteinExistence type="inferred from homology"/>
<dbReference type="EMBL" id="MCGN01000005">
    <property type="protein sequence ID" value="ORY96659.1"/>
    <property type="molecule type" value="Genomic_DNA"/>
</dbReference>
<evidence type="ECO:0000313" key="9">
    <source>
        <dbReference type="EMBL" id="ORY96659.1"/>
    </source>
</evidence>
<dbReference type="InterPro" id="IPR017438">
    <property type="entry name" value="ATP-NAD_kinase_N"/>
</dbReference>
<evidence type="ECO:0000256" key="2">
    <source>
        <dbReference type="ARBA" id="ARBA00022679"/>
    </source>
</evidence>
<dbReference type="SUPFAM" id="SSF111331">
    <property type="entry name" value="NAD kinase/diacylglycerol kinase-like"/>
    <property type="match status" value="1"/>
</dbReference>
<comment type="similarity">
    <text evidence="1">Belongs to the NAD kinase family.</text>
</comment>
<keyword evidence="7" id="KW-0520">NAD</keyword>
<dbReference type="Proteomes" id="UP000242180">
    <property type="component" value="Unassembled WGS sequence"/>
</dbReference>
<protein>
    <submittedName>
        <fullName evidence="9">ATP-NAD kinase-like domain-containing protein</fullName>
    </submittedName>
</protein>
<organism evidence="9 10">
    <name type="scientific">Syncephalastrum racemosum</name>
    <name type="common">Filamentous fungus</name>
    <dbReference type="NCBI Taxonomy" id="13706"/>
    <lineage>
        <taxon>Eukaryota</taxon>
        <taxon>Fungi</taxon>
        <taxon>Fungi incertae sedis</taxon>
        <taxon>Mucoromycota</taxon>
        <taxon>Mucoromycotina</taxon>
        <taxon>Mucoromycetes</taxon>
        <taxon>Mucorales</taxon>
        <taxon>Syncephalastraceae</taxon>
        <taxon>Syncephalastrum</taxon>
    </lineage>
</organism>
<keyword evidence="10" id="KW-1185">Reference proteome</keyword>
<keyword evidence="6" id="KW-0521">NADP</keyword>
<evidence type="ECO:0000256" key="1">
    <source>
        <dbReference type="ARBA" id="ARBA00010995"/>
    </source>
</evidence>